<evidence type="ECO:0000256" key="1">
    <source>
        <dbReference type="SAM" id="MobiDB-lite"/>
    </source>
</evidence>
<reference evidence="2 3" key="1">
    <citation type="submission" date="2024-04" db="EMBL/GenBank/DDBJ databases">
        <authorList>
            <consortium name="Genoscope - CEA"/>
            <person name="William W."/>
        </authorList>
    </citation>
    <scope>NUCLEOTIDE SEQUENCE [LARGE SCALE GENOMIC DNA]</scope>
</reference>
<dbReference type="EMBL" id="CAXITT010000152">
    <property type="protein sequence ID" value="CAL1533801.1"/>
    <property type="molecule type" value="Genomic_DNA"/>
</dbReference>
<dbReference type="Proteomes" id="UP001497497">
    <property type="component" value="Unassembled WGS sequence"/>
</dbReference>
<evidence type="ECO:0000313" key="2">
    <source>
        <dbReference type="EMBL" id="CAL1533801.1"/>
    </source>
</evidence>
<feature type="compositionally biased region" description="Polar residues" evidence="1">
    <location>
        <begin position="144"/>
        <end position="197"/>
    </location>
</feature>
<accession>A0AAV2HNA3</accession>
<feature type="compositionally biased region" description="Low complexity" evidence="1">
    <location>
        <begin position="75"/>
        <end position="86"/>
    </location>
</feature>
<feature type="region of interest" description="Disordered" evidence="1">
    <location>
        <begin position="1"/>
        <end position="201"/>
    </location>
</feature>
<comment type="caution">
    <text evidence="2">The sequence shown here is derived from an EMBL/GenBank/DDBJ whole genome shotgun (WGS) entry which is preliminary data.</text>
</comment>
<keyword evidence="3" id="KW-1185">Reference proteome</keyword>
<evidence type="ECO:0000313" key="3">
    <source>
        <dbReference type="Proteomes" id="UP001497497"/>
    </source>
</evidence>
<sequence length="222" mass="25076">MDSSKTPSWGAPASGISQNSQQSPQKNNPYFQSGQPQNFNRHQRQSPYQNNAGRGRNGSPNNFQERGDNDTVVKSFQNFSSSNPFNDLGKKFSNENPFQKNISPGTDNSFQNRSQYSSPNFQQRPRFQSSPIHQSGFPPRFSPHTPSKNFNTPSRRFQTPSSAGYSNDSASQHFNSSKKPYFQRNKSLNNPGGSDNIQEYIHPSMLEDPWKDLPATPMLQSY</sequence>
<dbReference type="AlphaFoldDB" id="A0AAV2HNA3"/>
<proteinExistence type="predicted"/>
<name>A0AAV2HNA3_LYMST</name>
<feature type="compositionally biased region" description="Low complexity" evidence="1">
    <location>
        <begin position="17"/>
        <end position="29"/>
    </location>
</feature>
<feature type="compositionally biased region" description="Polar residues" evidence="1">
    <location>
        <begin position="30"/>
        <end position="64"/>
    </location>
</feature>
<protein>
    <submittedName>
        <fullName evidence="2">Uncharacterized protein</fullName>
    </submittedName>
</protein>
<feature type="compositionally biased region" description="Polar residues" evidence="1">
    <location>
        <begin position="94"/>
        <end position="133"/>
    </location>
</feature>
<organism evidence="2 3">
    <name type="scientific">Lymnaea stagnalis</name>
    <name type="common">Great pond snail</name>
    <name type="synonym">Helix stagnalis</name>
    <dbReference type="NCBI Taxonomy" id="6523"/>
    <lineage>
        <taxon>Eukaryota</taxon>
        <taxon>Metazoa</taxon>
        <taxon>Spiralia</taxon>
        <taxon>Lophotrochozoa</taxon>
        <taxon>Mollusca</taxon>
        <taxon>Gastropoda</taxon>
        <taxon>Heterobranchia</taxon>
        <taxon>Euthyneura</taxon>
        <taxon>Panpulmonata</taxon>
        <taxon>Hygrophila</taxon>
        <taxon>Lymnaeoidea</taxon>
        <taxon>Lymnaeidae</taxon>
        <taxon>Lymnaea</taxon>
    </lineage>
</organism>
<gene>
    <name evidence="2" type="ORF">GSLYS_00007761001</name>
</gene>